<proteinExistence type="predicted"/>
<name>A0A9E5JNK1_9MICO</name>
<dbReference type="Proteomes" id="UP000818266">
    <property type="component" value="Unassembled WGS sequence"/>
</dbReference>
<sequence>MDGCDVLVAGDVFLDLVFAGVDGVPRPGTEVRARDFGIAPGGIANQAIASRRLGLSVSMCSAIGDDAAGSWCREILSNEGVDLSFVVAAAQTSATASLAVEGDRAMVTWDAPRPADSAAPFRDLGDPKSIILYLDGREIGGDEMRTAITRGAKVFADVAWDAGETWRRDTLEALAGCHAFLPNAVEAMAYTGTEDPHRALSVLAETIPVAVVTQGAAGAIAVDSLTGESAAVAGVPVRAVDTTGAGDVFVSGFVAATEWGLSLRDRLELASLAAALSTTRVTGSLSAPTLDDIAAWRRAADGRAQCGDTDAQDMRRRFAFIDDLPELARAAHPPTVPGPPPREETP</sequence>
<reference evidence="4 5" key="1">
    <citation type="submission" date="2019-06" db="EMBL/GenBank/DDBJ databases">
        <authorList>
            <person name="De-Chao Zhang Q."/>
        </authorList>
    </citation>
    <scope>NUCLEOTIDE SEQUENCE [LARGE SCALE GENOMIC DNA]</scope>
    <source>
        <strain evidence="4 5">KN1116</strain>
    </source>
</reference>
<evidence type="ECO:0000313" key="4">
    <source>
        <dbReference type="EMBL" id="NHF63983.1"/>
    </source>
</evidence>
<reference evidence="4 5" key="2">
    <citation type="submission" date="2020-03" db="EMBL/GenBank/DDBJ databases">
        <title>Chryseoglobus sp. isolated from a deep-sea seamount.</title>
        <authorList>
            <person name="Zhang D.-C."/>
        </authorList>
    </citation>
    <scope>NUCLEOTIDE SEQUENCE [LARGE SCALE GENOMIC DNA]</scope>
    <source>
        <strain evidence="4 5">KN1116</strain>
    </source>
</reference>
<keyword evidence="5" id="KW-1185">Reference proteome</keyword>
<organism evidence="4 5">
    <name type="scientific">Microcella pacifica</name>
    <dbReference type="NCBI Taxonomy" id="2591847"/>
    <lineage>
        <taxon>Bacteria</taxon>
        <taxon>Bacillati</taxon>
        <taxon>Actinomycetota</taxon>
        <taxon>Actinomycetes</taxon>
        <taxon>Micrococcales</taxon>
        <taxon>Microbacteriaceae</taxon>
        <taxon>Microcella</taxon>
    </lineage>
</organism>
<protein>
    <submittedName>
        <fullName evidence="4">Carbohydrate kinase family protein</fullName>
    </submittedName>
</protein>
<dbReference type="RefSeq" id="WP_165638141.1">
    <property type="nucleotide sequence ID" value="NZ_VIKT02000027.1"/>
</dbReference>
<gene>
    <name evidence="4" type="ORF">FK219_012185</name>
</gene>
<dbReference type="PROSITE" id="PS00584">
    <property type="entry name" value="PFKB_KINASES_2"/>
    <property type="match status" value="1"/>
</dbReference>
<comment type="caution">
    <text evidence="4">The sequence shown here is derived from an EMBL/GenBank/DDBJ whole genome shotgun (WGS) entry which is preliminary data.</text>
</comment>
<evidence type="ECO:0000256" key="2">
    <source>
        <dbReference type="ARBA" id="ARBA00022777"/>
    </source>
</evidence>
<feature type="domain" description="Carbohydrate kinase PfkB" evidence="3">
    <location>
        <begin position="10"/>
        <end position="289"/>
    </location>
</feature>
<dbReference type="EMBL" id="VIKT02000027">
    <property type="protein sequence ID" value="NHF63983.1"/>
    <property type="molecule type" value="Genomic_DNA"/>
</dbReference>
<dbReference type="PANTHER" id="PTHR10584:SF166">
    <property type="entry name" value="RIBOKINASE"/>
    <property type="match status" value="1"/>
</dbReference>
<dbReference type="InterPro" id="IPR011611">
    <property type="entry name" value="PfkB_dom"/>
</dbReference>
<dbReference type="GO" id="GO:0016301">
    <property type="term" value="F:kinase activity"/>
    <property type="evidence" value="ECO:0007669"/>
    <property type="project" value="UniProtKB-KW"/>
</dbReference>
<dbReference type="AlphaFoldDB" id="A0A9E5JNK1"/>
<keyword evidence="2 4" id="KW-0418">Kinase</keyword>
<accession>A0A9E5JNK1</accession>
<dbReference type="InterPro" id="IPR002173">
    <property type="entry name" value="Carboh/pur_kinase_PfkB_CS"/>
</dbReference>
<evidence type="ECO:0000256" key="1">
    <source>
        <dbReference type="ARBA" id="ARBA00022679"/>
    </source>
</evidence>
<dbReference type="PANTHER" id="PTHR10584">
    <property type="entry name" value="SUGAR KINASE"/>
    <property type="match status" value="1"/>
</dbReference>
<dbReference type="Gene3D" id="3.40.1190.20">
    <property type="match status" value="1"/>
</dbReference>
<evidence type="ECO:0000259" key="3">
    <source>
        <dbReference type="Pfam" id="PF00294"/>
    </source>
</evidence>
<evidence type="ECO:0000313" key="5">
    <source>
        <dbReference type="Proteomes" id="UP000818266"/>
    </source>
</evidence>
<dbReference type="Pfam" id="PF00294">
    <property type="entry name" value="PfkB"/>
    <property type="match status" value="1"/>
</dbReference>
<dbReference type="InterPro" id="IPR029056">
    <property type="entry name" value="Ribokinase-like"/>
</dbReference>
<dbReference type="SUPFAM" id="SSF53613">
    <property type="entry name" value="Ribokinase-like"/>
    <property type="match status" value="1"/>
</dbReference>
<keyword evidence="1" id="KW-0808">Transferase</keyword>